<organism evidence="1 2">
    <name type="scientific">Thelephora ganbajun</name>
    <name type="common">Ganba fungus</name>
    <dbReference type="NCBI Taxonomy" id="370292"/>
    <lineage>
        <taxon>Eukaryota</taxon>
        <taxon>Fungi</taxon>
        <taxon>Dikarya</taxon>
        <taxon>Basidiomycota</taxon>
        <taxon>Agaricomycotina</taxon>
        <taxon>Agaricomycetes</taxon>
        <taxon>Thelephorales</taxon>
        <taxon>Thelephoraceae</taxon>
        <taxon>Thelephora</taxon>
    </lineage>
</organism>
<evidence type="ECO:0000313" key="1">
    <source>
        <dbReference type="EMBL" id="KAF9643964.1"/>
    </source>
</evidence>
<evidence type="ECO:0000313" key="2">
    <source>
        <dbReference type="Proteomes" id="UP000886501"/>
    </source>
</evidence>
<sequence>MRSKGNPRKLVADFNPYAGIFWAPSTFACFSRILKIQVLPSLDVLYSPISLQNPVPLQLLTDAPLRILGLYNVVLPWVLNYVTGLKELPSNLNIAVPVWPCWRTSCSGSLMRIGVRKDQQLPYKHVLQPPRLTSLLLLNNPEVIRYILTHIHIPAIAPLDIFAHISDGDGAQALGTLWPPNRLFQNTVQARHLTWYRSKRYHGLHYTGLVICNCFPGGLVEAESMAVEGNFPT</sequence>
<protein>
    <submittedName>
        <fullName evidence="1">Uncharacterized protein</fullName>
    </submittedName>
</protein>
<accession>A0ACB6Z372</accession>
<comment type="caution">
    <text evidence="1">The sequence shown here is derived from an EMBL/GenBank/DDBJ whole genome shotgun (WGS) entry which is preliminary data.</text>
</comment>
<name>A0ACB6Z372_THEGA</name>
<gene>
    <name evidence="1" type="ORF">BDM02DRAFT_1269101</name>
</gene>
<dbReference type="EMBL" id="MU118171">
    <property type="protein sequence ID" value="KAF9643964.1"/>
    <property type="molecule type" value="Genomic_DNA"/>
</dbReference>
<dbReference type="Proteomes" id="UP000886501">
    <property type="component" value="Unassembled WGS sequence"/>
</dbReference>
<reference evidence="1" key="2">
    <citation type="journal article" date="2020" name="Nat. Commun.">
        <title>Large-scale genome sequencing of mycorrhizal fungi provides insights into the early evolution of symbiotic traits.</title>
        <authorList>
            <person name="Miyauchi S."/>
            <person name="Kiss E."/>
            <person name="Kuo A."/>
            <person name="Drula E."/>
            <person name="Kohler A."/>
            <person name="Sanchez-Garcia M."/>
            <person name="Morin E."/>
            <person name="Andreopoulos B."/>
            <person name="Barry K.W."/>
            <person name="Bonito G."/>
            <person name="Buee M."/>
            <person name="Carver A."/>
            <person name="Chen C."/>
            <person name="Cichocki N."/>
            <person name="Clum A."/>
            <person name="Culley D."/>
            <person name="Crous P.W."/>
            <person name="Fauchery L."/>
            <person name="Girlanda M."/>
            <person name="Hayes R.D."/>
            <person name="Keri Z."/>
            <person name="LaButti K."/>
            <person name="Lipzen A."/>
            <person name="Lombard V."/>
            <person name="Magnuson J."/>
            <person name="Maillard F."/>
            <person name="Murat C."/>
            <person name="Nolan M."/>
            <person name="Ohm R.A."/>
            <person name="Pangilinan J."/>
            <person name="Pereira M.F."/>
            <person name="Perotto S."/>
            <person name="Peter M."/>
            <person name="Pfister S."/>
            <person name="Riley R."/>
            <person name="Sitrit Y."/>
            <person name="Stielow J.B."/>
            <person name="Szollosi G."/>
            <person name="Zifcakova L."/>
            <person name="Stursova M."/>
            <person name="Spatafora J.W."/>
            <person name="Tedersoo L."/>
            <person name="Vaario L.M."/>
            <person name="Yamada A."/>
            <person name="Yan M."/>
            <person name="Wang P."/>
            <person name="Xu J."/>
            <person name="Bruns T."/>
            <person name="Baldrian P."/>
            <person name="Vilgalys R."/>
            <person name="Dunand C."/>
            <person name="Henrissat B."/>
            <person name="Grigoriev I.V."/>
            <person name="Hibbett D."/>
            <person name="Nagy L.G."/>
            <person name="Martin F.M."/>
        </authorList>
    </citation>
    <scope>NUCLEOTIDE SEQUENCE</scope>
    <source>
        <strain evidence="1">P2</strain>
    </source>
</reference>
<proteinExistence type="predicted"/>
<keyword evidence="2" id="KW-1185">Reference proteome</keyword>
<reference evidence="1" key="1">
    <citation type="submission" date="2019-10" db="EMBL/GenBank/DDBJ databases">
        <authorList>
            <consortium name="DOE Joint Genome Institute"/>
            <person name="Kuo A."/>
            <person name="Miyauchi S."/>
            <person name="Kiss E."/>
            <person name="Drula E."/>
            <person name="Kohler A."/>
            <person name="Sanchez-Garcia M."/>
            <person name="Andreopoulos B."/>
            <person name="Barry K.W."/>
            <person name="Bonito G."/>
            <person name="Buee M."/>
            <person name="Carver A."/>
            <person name="Chen C."/>
            <person name="Cichocki N."/>
            <person name="Clum A."/>
            <person name="Culley D."/>
            <person name="Crous P.W."/>
            <person name="Fauchery L."/>
            <person name="Girlanda M."/>
            <person name="Hayes R."/>
            <person name="Keri Z."/>
            <person name="Labutti K."/>
            <person name="Lipzen A."/>
            <person name="Lombard V."/>
            <person name="Magnuson J."/>
            <person name="Maillard F."/>
            <person name="Morin E."/>
            <person name="Murat C."/>
            <person name="Nolan M."/>
            <person name="Ohm R."/>
            <person name="Pangilinan J."/>
            <person name="Pereira M."/>
            <person name="Perotto S."/>
            <person name="Peter M."/>
            <person name="Riley R."/>
            <person name="Sitrit Y."/>
            <person name="Stielow B."/>
            <person name="Szollosi G."/>
            <person name="Zifcakova L."/>
            <person name="Stursova M."/>
            <person name="Spatafora J.W."/>
            <person name="Tedersoo L."/>
            <person name="Vaario L.-M."/>
            <person name="Yamada A."/>
            <person name="Yan M."/>
            <person name="Wang P."/>
            <person name="Xu J."/>
            <person name="Bruns T."/>
            <person name="Baldrian P."/>
            <person name="Vilgalys R."/>
            <person name="Henrissat B."/>
            <person name="Grigoriev I.V."/>
            <person name="Hibbett D."/>
            <person name="Nagy L.G."/>
            <person name="Martin F.M."/>
        </authorList>
    </citation>
    <scope>NUCLEOTIDE SEQUENCE</scope>
    <source>
        <strain evidence="1">P2</strain>
    </source>
</reference>